<feature type="compositionally biased region" description="Basic and acidic residues" evidence="1">
    <location>
        <begin position="272"/>
        <end position="296"/>
    </location>
</feature>
<feature type="compositionally biased region" description="Basic and acidic residues" evidence="1">
    <location>
        <begin position="342"/>
        <end position="356"/>
    </location>
</feature>
<organism evidence="2 3">
    <name type="scientific">Pseudomonas helleri</name>
    <dbReference type="NCBI Taxonomy" id="1608996"/>
    <lineage>
        <taxon>Bacteria</taxon>
        <taxon>Pseudomonadati</taxon>
        <taxon>Pseudomonadota</taxon>
        <taxon>Gammaproteobacteria</taxon>
        <taxon>Pseudomonadales</taxon>
        <taxon>Pseudomonadaceae</taxon>
        <taxon>Pseudomonas</taxon>
    </lineage>
</organism>
<comment type="caution">
    <text evidence="2">The sequence shown here is derived from an EMBL/GenBank/DDBJ whole genome shotgun (WGS) entry which is preliminary data.</text>
</comment>
<dbReference type="EMBL" id="WIVX01000124">
    <property type="protein sequence ID" value="MQU33722.1"/>
    <property type="molecule type" value="Genomic_DNA"/>
</dbReference>
<dbReference type="Proteomes" id="UP000470186">
    <property type="component" value="Unassembled WGS sequence"/>
</dbReference>
<reference evidence="2 3" key="1">
    <citation type="submission" date="2019-10" db="EMBL/GenBank/DDBJ databases">
        <title>Evaluation of single-gene subtyping targets for Pseudomonas.</title>
        <authorList>
            <person name="Reichler S.J."/>
            <person name="Orsi R.H."/>
            <person name="Wiedmann M."/>
            <person name="Martin N.H."/>
            <person name="Murphy S.I."/>
        </authorList>
    </citation>
    <scope>NUCLEOTIDE SEQUENCE [LARGE SCALE GENOMIC DNA]</scope>
    <source>
        <strain evidence="2 3">FSL R10-2107</strain>
    </source>
</reference>
<proteinExistence type="predicted"/>
<gene>
    <name evidence="2" type="ORF">GHO30_20445</name>
</gene>
<accession>A0A7X2CJH3</accession>
<name>A0A7X2CJH3_9PSED</name>
<keyword evidence="3" id="KW-1185">Reference proteome</keyword>
<dbReference type="RefSeq" id="WP_153351594.1">
    <property type="nucleotide sequence ID" value="NZ_WIVX01000124.1"/>
</dbReference>
<feature type="compositionally biased region" description="Basic and acidic residues" evidence="1">
    <location>
        <begin position="307"/>
        <end position="333"/>
    </location>
</feature>
<sequence>MTVQTELAVVPAQETALAVYSAPNGLEPWLQKVRAEVDAFNQCLPDLTTVKGRKQYASMAYKIAQTKTALDDMGKKVSAEQKEIPKKIDAERKRVWDTLELWQKEVRKPLDDWQKAEDARVDKHNDGIQQIKDMALFDATPQAVTVAQVIADLEAIAIDDSWQEFLPEAAQAKEQSLAKLRALLAERTQYEAQQAELARLRAEAEAQAQRDREAEIARAAAERARVEAEQRAQAERDAAIKREAEAKAEAERRELELRLAAEQAERAAAQAAREKIEAEQRAAQQKADDELRHKQQMEQAEANRIAAEQRAEQERLDAARRQEEAVERARQAEVARQQAAADEERRQAEAREADKAHKAKVNRAALDAFIAAGMPEDCARQAITLIAQRKIPAIAITY</sequence>
<evidence type="ECO:0000313" key="3">
    <source>
        <dbReference type="Proteomes" id="UP000470186"/>
    </source>
</evidence>
<protein>
    <submittedName>
        <fullName evidence="2">Uncharacterized protein</fullName>
    </submittedName>
</protein>
<evidence type="ECO:0000256" key="1">
    <source>
        <dbReference type="SAM" id="MobiDB-lite"/>
    </source>
</evidence>
<evidence type="ECO:0000313" key="2">
    <source>
        <dbReference type="EMBL" id="MQU33722.1"/>
    </source>
</evidence>
<dbReference type="AlphaFoldDB" id="A0A7X2CJH3"/>
<feature type="region of interest" description="Disordered" evidence="1">
    <location>
        <begin position="270"/>
        <end position="356"/>
    </location>
</feature>